<sequence>MATLELIDSLKKAIQAEDERLFRISYQKLVDLCRKFLFEGEKEKMEQIYPLLSSLLNYFYRSGQPAWVKVDHKMGGLEMLRSLISNLKDTRTTQEALIEIRGTADEALLSELTKHRDGCLSGELAKKLGKSPNALTNRLPKLEKKGLIVRAKRGKNSLVFLTPKGQSLIGGLVVPQSQPKVVPQEVGEYLDTCGRKHNSSDAFFFWRKTESAASGAA</sequence>
<evidence type="ECO:0000313" key="1">
    <source>
        <dbReference type="EMBL" id="PCI30321.1"/>
    </source>
</evidence>
<name>A0A2A4TAD9_9DELT</name>
<dbReference type="InterPro" id="IPR036388">
    <property type="entry name" value="WH-like_DNA-bd_sf"/>
</dbReference>
<dbReference type="CDD" id="cd00090">
    <property type="entry name" value="HTH_ARSR"/>
    <property type="match status" value="1"/>
</dbReference>
<dbReference type="Pfam" id="PF13412">
    <property type="entry name" value="HTH_24"/>
    <property type="match status" value="1"/>
</dbReference>
<dbReference type="AlphaFoldDB" id="A0A2A4TAD9"/>
<proteinExistence type="predicted"/>
<protein>
    <recommendedName>
        <fullName evidence="3">HTH marR-type domain-containing protein</fullName>
    </recommendedName>
</protein>
<dbReference type="InterPro" id="IPR011991">
    <property type="entry name" value="ArsR-like_HTH"/>
</dbReference>
<dbReference type="EMBL" id="NVSR01000006">
    <property type="protein sequence ID" value="PCI30321.1"/>
    <property type="molecule type" value="Genomic_DNA"/>
</dbReference>
<dbReference type="Proteomes" id="UP000218113">
    <property type="component" value="Unassembled WGS sequence"/>
</dbReference>
<dbReference type="Gene3D" id="1.10.10.10">
    <property type="entry name" value="Winged helix-like DNA-binding domain superfamily/Winged helix DNA-binding domain"/>
    <property type="match status" value="1"/>
</dbReference>
<comment type="caution">
    <text evidence="1">The sequence shown here is derived from an EMBL/GenBank/DDBJ whole genome shotgun (WGS) entry which is preliminary data.</text>
</comment>
<dbReference type="InterPro" id="IPR036390">
    <property type="entry name" value="WH_DNA-bd_sf"/>
</dbReference>
<accession>A0A2A4TAD9</accession>
<gene>
    <name evidence="1" type="ORF">COB67_02275</name>
</gene>
<reference evidence="2" key="1">
    <citation type="submission" date="2017-08" db="EMBL/GenBank/DDBJ databases">
        <title>A dynamic microbial community with high functional redundancy inhabits the cold, oxic subseafloor aquifer.</title>
        <authorList>
            <person name="Tully B.J."/>
            <person name="Wheat C.G."/>
            <person name="Glazer B.T."/>
            <person name="Huber J.A."/>
        </authorList>
    </citation>
    <scope>NUCLEOTIDE SEQUENCE [LARGE SCALE GENOMIC DNA]</scope>
</reference>
<evidence type="ECO:0000313" key="2">
    <source>
        <dbReference type="Proteomes" id="UP000218113"/>
    </source>
</evidence>
<organism evidence="1 2">
    <name type="scientific">SAR324 cluster bacterium</name>
    <dbReference type="NCBI Taxonomy" id="2024889"/>
    <lineage>
        <taxon>Bacteria</taxon>
        <taxon>Deltaproteobacteria</taxon>
        <taxon>SAR324 cluster</taxon>
    </lineage>
</organism>
<dbReference type="SUPFAM" id="SSF46785">
    <property type="entry name" value="Winged helix' DNA-binding domain"/>
    <property type="match status" value="1"/>
</dbReference>
<evidence type="ECO:0008006" key="3">
    <source>
        <dbReference type="Google" id="ProtNLM"/>
    </source>
</evidence>